<comment type="caution">
    <text evidence="1">The sequence shown here is derived from an EMBL/GenBank/DDBJ whole genome shotgun (WGS) entry which is preliminary data.</text>
</comment>
<proteinExistence type="predicted"/>
<keyword evidence="2" id="KW-1185">Reference proteome</keyword>
<evidence type="ECO:0000313" key="1">
    <source>
        <dbReference type="EMBL" id="KZR99899.1"/>
    </source>
</evidence>
<accession>A0A164HA79</accession>
<dbReference type="EMBL" id="LRGB01012308">
    <property type="protein sequence ID" value="KZR99899.1"/>
    <property type="molecule type" value="Genomic_DNA"/>
</dbReference>
<organism evidence="1 2">
    <name type="scientific">Daphnia magna</name>
    <dbReference type="NCBI Taxonomy" id="35525"/>
    <lineage>
        <taxon>Eukaryota</taxon>
        <taxon>Metazoa</taxon>
        <taxon>Ecdysozoa</taxon>
        <taxon>Arthropoda</taxon>
        <taxon>Crustacea</taxon>
        <taxon>Branchiopoda</taxon>
        <taxon>Diplostraca</taxon>
        <taxon>Cladocera</taxon>
        <taxon>Anomopoda</taxon>
        <taxon>Daphniidae</taxon>
        <taxon>Daphnia</taxon>
    </lineage>
</organism>
<gene>
    <name evidence="1" type="ORF">APZ42_004045</name>
</gene>
<evidence type="ECO:0000313" key="2">
    <source>
        <dbReference type="Proteomes" id="UP000076858"/>
    </source>
</evidence>
<dbReference type="AlphaFoldDB" id="A0A164HA79"/>
<name>A0A164HA79_9CRUS</name>
<dbReference type="Proteomes" id="UP000076858">
    <property type="component" value="Unassembled WGS sequence"/>
</dbReference>
<reference evidence="1 2" key="1">
    <citation type="submission" date="2016-03" db="EMBL/GenBank/DDBJ databases">
        <title>EvidentialGene: Evidence-directed Construction of Genes on Genomes.</title>
        <authorList>
            <person name="Gilbert D.G."/>
            <person name="Choi J.-H."/>
            <person name="Mockaitis K."/>
            <person name="Colbourne J."/>
            <person name="Pfrender M."/>
        </authorList>
    </citation>
    <scope>NUCLEOTIDE SEQUENCE [LARGE SCALE GENOMIC DNA]</scope>
    <source>
        <strain evidence="1 2">Xinb3</strain>
        <tissue evidence="1">Complete organism</tissue>
    </source>
</reference>
<sequence length="34" mass="3624">MAVDRGSREGCDYIKCASAEDAGKVYHSLHGVVV</sequence>
<protein>
    <submittedName>
        <fullName evidence="1">Inner nuclear membrane protein Man1</fullName>
    </submittedName>
</protein>